<dbReference type="EMBL" id="LGRX02002798">
    <property type="protein sequence ID" value="KAK3283406.1"/>
    <property type="molecule type" value="Genomic_DNA"/>
</dbReference>
<dbReference type="GO" id="GO:0016020">
    <property type="term" value="C:membrane"/>
    <property type="evidence" value="ECO:0007669"/>
    <property type="project" value="TreeGrafter"/>
</dbReference>
<feature type="compositionally biased region" description="Acidic residues" evidence="7">
    <location>
        <begin position="452"/>
        <end position="468"/>
    </location>
</feature>
<dbReference type="PANTHER" id="PTHR22600">
    <property type="entry name" value="BETA-HEXOSAMINIDASE"/>
    <property type="match status" value="1"/>
</dbReference>
<dbReference type="GO" id="GO:0030203">
    <property type="term" value="P:glycosaminoglycan metabolic process"/>
    <property type="evidence" value="ECO:0007669"/>
    <property type="project" value="TreeGrafter"/>
</dbReference>
<evidence type="ECO:0000313" key="11">
    <source>
        <dbReference type="Proteomes" id="UP001190700"/>
    </source>
</evidence>
<evidence type="ECO:0000256" key="2">
    <source>
        <dbReference type="ARBA" id="ARBA00006285"/>
    </source>
</evidence>
<keyword evidence="4" id="KW-0378">Hydrolase</keyword>
<feature type="domain" description="Glycoside hydrolase family 20 catalytic" evidence="8">
    <location>
        <begin position="240"/>
        <end position="423"/>
    </location>
</feature>
<keyword evidence="11" id="KW-1185">Reference proteome</keyword>
<dbReference type="InterPro" id="IPR015883">
    <property type="entry name" value="Glyco_hydro_20_cat"/>
</dbReference>
<evidence type="ECO:0000256" key="1">
    <source>
        <dbReference type="ARBA" id="ARBA00001231"/>
    </source>
</evidence>
<proteinExistence type="inferred from homology"/>
<feature type="domain" description="Beta-hexosaminidase bacterial type N-terminal" evidence="9">
    <location>
        <begin position="99"/>
        <end position="215"/>
    </location>
</feature>
<feature type="region of interest" description="Disordered" evidence="7">
    <location>
        <begin position="436"/>
        <end position="483"/>
    </location>
</feature>
<keyword evidence="5" id="KW-0326">Glycosidase</keyword>
<dbReference type="Gene3D" id="3.30.379.10">
    <property type="entry name" value="Chitobiase/beta-hexosaminidase domain 2-like"/>
    <property type="match status" value="1"/>
</dbReference>
<evidence type="ECO:0000256" key="3">
    <source>
        <dbReference type="ARBA" id="ARBA00012663"/>
    </source>
</evidence>
<dbReference type="PANTHER" id="PTHR22600:SF57">
    <property type="entry name" value="BETA-N-ACETYLHEXOSAMINIDASE"/>
    <property type="match status" value="1"/>
</dbReference>
<comment type="similarity">
    <text evidence="2">Belongs to the glycosyl hydrolase 20 family.</text>
</comment>
<feature type="active site" description="Proton donor" evidence="6">
    <location>
        <position position="404"/>
    </location>
</feature>
<dbReference type="AlphaFoldDB" id="A0AAE0GSR6"/>
<evidence type="ECO:0000256" key="4">
    <source>
        <dbReference type="ARBA" id="ARBA00022801"/>
    </source>
</evidence>
<sequence>MQSQYSVLTGGSPTGAQEVHAGELVTAKQTDEARGASMESPLPAVLPKPVNLTFVQSDPVHRDTLTSSQHDFLDGSSPAGVQEVHTEERVTDQERGPLPTVWPKPVNFTLLESGPCLSVSSTVVNNEGAFSDMDAEFVAALLLDKRGQRSTPPESGLPREDPSALKVTLIRVKGAATDEAYSLEVTKSVATITAASRVGIVHGLQTLKQLIQAANVDNHTKSSAMQVCGLPIHITDAPAFSYRGFLLDSARFQMPVQHVKTLIEVMSFLKYRHLHWHLTDDSSFALPLASLPHAVKDVASYTREEIRQIVRHAYLHAVVIVPELDMPAHAYSWLPWSLNCPKAAREDAWHWKKFPYLTNKAAWGNPLDIGKEGLMEMLAAVFKETWDLLELSPGDMLFHHGGDEVSRDCLHEAGTLEVMRKRRKLLDARGDEKNLTSLLRGSSTRRRLQQAQEEETQGESDGDEDEESVAVSPAKLARHQDQRSKALKNLKRLMDAARNEPRGIKADKSKRVDITLQGFYTKVEGLLEEMGLPRRQVIRWDEILDTPHSGDYLPPKGSIVQCWRALGVGCTHRAARMGYRVIRSNGWYLNVEGPRQEHYPYGCRTWMDCYQTSPHYGLKNSPHKLPENLLKQMIGGEAAA</sequence>
<dbReference type="InterPro" id="IPR025705">
    <property type="entry name" value="Beta_hexosaminidase_sua/sub"/>
</dbReference>
<dbReference type="GO" id="GO:0004563">
    <property type="term" value="F:beta-N-acetylhexosaminidase activity"/>
    <property type="evidence" value="ECO:0007669"/>
    <property type="project" value="UniProtKB-EC"/>
</dbReference>
<comment type="caution">
    <text evidence="10">The sequence shown here is derived from an EMBL/GenBank/DDBJ whole genome shotgun (WGS) entry which is preliminary data.</text>
</comment>
<evidence type="ECO:0000259" key="9">
    <source>
        <dbReference type="Pfam" id="PF02838"/>
    </source>
</evidence>
<gene>
    <name evidence="10" type="ORF">CYMTET_8897</name>
</gene>
<dbReference type="Gene3D" id="3.20.20.80">
    <property type="entry name" value="Glycosidases"/>
    <property type="match status" value="2"/>
</dbReference>
<dbReference type="Proteomes" id="UP001190700">
    <property type="component" value="Unassembled WGS sequence"/>
</dbReference>
<reference evidence="10 11" key="1">
    <citation type="journal article" date="2015" name="Genome Biol. Evol.">
        <title>Comparative Genomics of a Bacterivorous Green Alga Reveals Evolutionary Causalities and Consequences of Phago-Mixotrophic Mode of Nutrition.</title>
        <authorList>
            <person name="Burns J.A."/>
            <person name="Paasch A."/>
            <person name="Narechania A."/>
            <person name="Kim E."/>
        </authorList>
    </citation>
    <scope>NUCLEOTIDE SEQUENCE [LARGE SCALE GENOMIC DNA]</scope>
    <source>
        <strain evidence="10 11">PLY_AMNH</strain>
    </source>
</reference>
<accession>A0AAE0GSR6</accession>
<evidence type="ECO:0000256" key="6">
    <source>
        <dbReference type="PIRSR" id="PIRSR625705-1"/>
    </source>
</evidence>
<dbReference type="InterPro" id="IPR029018">
    <property type="entry name" value="Hex-like_dom2"/>
</dbReference>
<name>A0AAE0GSR6_9CHLO</name>
<dbReference type="Pfam" id="PF02838">
    <property type="entry name" value="Glyco_hydro_20b"/>
    <property type="match status" value="1"/>
</dbReference>
<dbReference type="InterPro" id="IPR015882">
    <property type="entry name" value="HEX_bac_N"/>
</dbReference>
<dbReference type="EC" id="3.2.1.52" evidence="3"/>
<comment type="catalytic activity">
    <reaction evidence="1">
        <text>Hydrolysis of terminal non-reducing N-acetyl-D-hexosamine residues in N-acetyl-beta-D-hexosaminides.</text>
        <dbReference type="EC" id="3.2.1.52"/>
    </reaction>
</comment>
<evidence type="ECO:0000259" key="8">
    <source>
        <dbReference type="Pfam" id="PF00728"/>
    </source>
</evidence>
<dbReference type="SUPFAM" id="SSF51445">
    <property type="entry name" value="(Trans)glycosidases"/>
    <property type="match status" value="1"/>
</dbReference>
<dbReference type="PRINTS" id="PR00738">
    <property type="entry name" value="GLHYDRLASE20"/>
</dbReference>
<feature type="domain" description="Glycoside hydrolase family 20 catalytic" evidence="8">
    <location>
        <begin position="504"/>
        <end position="639"/>
    </location>
</feature>
<evidence type="ECO:0000256" key="7">
    <source>
        <dbReference type="SAM" id="MobiDB-lite"/>
    </source>
</evidence>
<evidence type="ECO:0000256" key="5">
    <source>
        <dbReference type="ARBA" id="ARBA00023295"/>
    </source>
</evidence>
<evidence type="ECO:0000313" key="10">
    <source>
        <dbReference type="EMBL" id="KAK3283406.1"/>
    </source>
</evidence>
<dbReference type="InterPro" id="IPR017853">
    <property type="entry name" value="GH"/>
</dbReference>
<protein>
    <recommendedName>
        <fullName evidence="3">beta-N-acetylhexosaminidase</fullName>
        <ecNumber evidence="3">3.2.1.52</ecNumber>
    </recommendedName>
</protein>
<dbReference type="Pfam" id="PF00728">
    <property type="entry name" value="Glyco_hydro_20"/>
    <property type="match status" value="2"/>
</dbReference>
<organism evidence="10 11">
    <name type="scientific">Cymbomonas tetramitiformis</name>
    <dbReference type="NCBI Taxonomy" id="36881"/>
    <lineage>
        <taxon>Eukaryota</taxon>
        <taxon>Viridiplantae</taxon>
        <taxon>Chlorophyta</taxon>
        <taxon>Pyramimonadophyceae</taxon>
        <taxon>Pyramimonadales</taxon>
        <taxon>Pyramimonadaceae</taxon>
        <taxon>Cymbomonas</taxon>
    </lineage>
</organism>
<dbReference type="SUPFAM" id="SSF55545">
    <property type="entry name" value="beta-N-acetylhexosaminidase-like domain"/>
    <property type="match status" value="1"/>
</dbReference>
<dbReference type="GO" id="GO:0005975">
    <property type="term" value="P:carbohydrate metabolic process"/>
    <property type="evidence" value="ECO:0007669"/>
    <property type="project" value="InterPro"/>
</dbReference>